<feature type="binding site" evidence="7">
    <location>
        <position position="481"/>
    </location>
    <ligand>
        <name>hybrid [4Fe-2O-2S] cluster</name>
        <dbReference type="ChEBI" id="CHEBI:60519"/>
    </ligand>
</feature>
<dbReference type="AlphaFoldDB" id="A0A6N3CI33"/>
<feature type="binding site" evidence="7">
    <location>
        <position position="23"/>
    </location>
    <ligand>
        <name>[4Fe-4S] cluster</name>
        <dbReference type="ChEBI" id="CHEBI:49883"/>
    </ligand>
</feature>
<keyword evidence="2 7" id="KW-0963">Cytoplasm</keyword>
<keyword evidence="5 7" id="KW-0408">Iron</keyword>
<feature type="binding site" evidence="7">
    <location>
        <position position="300"/>
    </location>
    <ligand>
        <name>hybrid [4Fe-2O-2S] cluster</name>
        <dbReference type="ChEBI" id="CHEBI:60519"/>
    </ligand>
</feature>
<keyword evidence="6 7" id="KW-0411">Iron-sulfur</keyword>
<feature type="binding site" evidence="7">
    <location>
        <position position="256"/>
    </location>
    <ligand>
        <name>hybrid [4Fe-2O-2S] cluster</name>
        <dbReference type="ChEBI" id="CHEBI:60519"/>
    </ligand>
</feature>
<evidence type="ECO:0000256" key="7">
    <source>
        <dbReference type="HAMAP-Rule" id="MF_00069"/>
    </source>
</evidence>
<feature type="binding site" evidence="7">
    <location>
        <position position="8"/>
    </location>
    <ligand>
        <name>[4Fe-4S] cluster</name>
        <dbReference type="ChEBI" id="CHEBI:49883"/>
    </ligand>
</feature>
<comment type="catalytic activity">
    <reaction evidence="7">
        <text>A + NH4(+) + H2O = hydroxylamine + AH2 + H(+)</text>
        <dbReference type="Rhea" id="RHEA:22052"/>
        <dbReference type="ChEBI" id="CHEBI:13193"/>
        <dbReference type="ChEBI" id="CHEBI:15377"/>
        <dbReference type="ChEBI" id="CHEBI:15378"/>
        <dbReference type="ChEBI" id="CHEBI:15429"/>
        <dbReference type="ChEBI" id="CHEBI:17499"/>
        <dbReference type="ChEBI" id="CHEBI:28938"/>
        <dbReference type="EC" id="1.7.99.1"/>
    </reaction>
</comment>
<feature type="binding site" evidence="7">
    <location>
        <position position="17"/>
    </location>
    <ligand>
        <name>[4Fe-4S] cluster</name>
        <dbReference type="ChEBI" id="CHEBI:49883"/>
    </ligand>
</feature>
<dbReference type="EMBL" id="CACRUP010000023">
    <property type="protein sequence ID" value="VYU16410.1"/>
    <property type="molecule type" value="Genomic_DNA"/>
</dbReference>
<dbReference type="NCBIfam" id="TIGR01703">
    <property type="entry name" value="hybrid_clust"/>
    <property type="match status" value="1"/>
</dbReference>
<dbReference type="InterPro" id="IPR016100">
    <property type="entry name" value="Prismane_a-bundle"/>
</dbReference>
<proteinExistence type="inferred from homology"/>
<dbReference type="FunFam" id="3.40.50.2030:FF:000001">
    <property type="entry name" value="Hydroxylamine reductase"/>
    <property type="match status" value="1"/>
</dbReference>
<evidence type="ECO:0000256" key="6">
    <source>
        <dbReference type="ARBA" id="ARBA00023014"/>
    </source>
</evidence>
<evidence type="ECO:0000256" key="3">
    <source>
        <dbReference type="ARBA" id="ARBA00022723"/>
    </source>
</evidence>
<evidence type="ECO:0000256" key="2">
    <source>
        <dbReference type="ARBA" id="ARBA00022490"/>
    </source>
</evidence>
<protein>
    <recommendedName>
        <fullName evidence="7">Hydroxylamine reductase</fullName>
        <ecNumber evidence="7">1.7.99.1</ecNumber>
    </recommendedName>
    <alternativeName>
        <fullName evidence="7">Hybrid-cluster protein</fullName>
        <shortName evidence="7">HCP</shortName>
    </alternativeName>
    <alternativeName>
        <fullName evidence="7">Prismane protein</fullName>
    </alternativeName>
</protein>
<dbReference type="PANTHER" id="PTHR30109:SF0">
    <property type="entry name" value="HYDROXYLAMINE REDUCTASE"/>
    <property type="match status" value="1"/>
</dbReference>
<dbReference type="CDD" id="cd01914">
    <property type="entry name" value="HCP"/>
    <property type="match status" value="1"/>
</dbReference>
<dbReference type="HAMAP" id="MF_00069">
    <property type="entry name" value="Hydroxylam_reduct"/>
    <property type="match status" value="1"/>
</dbReference>
<dbReference type="NCBIfam" id="NF003658">
    <property type="entry name" value="PRK05290.1"/>
    <property type="match status" value="1"/>
</dbReference>
<dbReference type="InterPro" id="IPR011254">
    <property type="entry name" value="Prismane-like_sf"/>
</dbReference>
<dbReference type="GO" id="GO:0050418">
    <property type="term" value="F:hydroxylamine reductase activity"/>
    <property type="evidence" value="ECO:0007669"/>
    <property type="project" value="UniProtKB-UniRule"/>
</dbReference>
<dbReference type="PANTHER" id="PTHR30109">
    <property type="entry name" value="HYDROXYLAMINE REDUCTASE"/>
    <property type="match status" value="1"/>
</dbReference>
<feature type="binding site" evidence="7">
    <location>
        <position position="232"/>
    </location>
    <ligand>
        <name>hybrid [4Fe-2O-2S] cluster</name>
        <dbReference type="ChEBI" id="CHEBI:60519"/>
    </ligand>
</feature>
<dbReference type="GO" id="GO:0046872">
    <property type="term" value="F:metal ion binding"/>
    <property type="evidence" value="ECO:0007669"/>
    <property type="project" value="UniProtKB-KW"/>
</dbReference>
<dbReference type="Gene3D" id="3.40.50.2030">
    <property type="match status" value="2"/>
</dbReference>
<feature type="binding site" evidence="7">
    <location>
        <position position="444"/>
    </location>
    <ligand>
        <name>hybrid [4Fe-2O-2S] cluster</name>
        <dbReference type="ChEBI" id="CHEBI:60519"/>
    </ligand>
</feature>
<dbReference type="SUPFAM" id="SSF56821">
    <property type="entry name" value="Prismane protein-like"/>
    <property type="match status" value="1"/>
</dbReference>
<dbReference type="GO" id="GO:0051539">
    <property type="term" value="F:4 iron, 4 sulfur cluster binding"/>
    <property type="evidence" value="ECO:0007669"/>
    <property type="project" value="UniProtKB-KW"/>
</dbReference>
<keyword evidence="7" id="KW-0004">4Fe-4S</keyword>
<comment type="cofactor">
    <cofactor evidence="7">
        <name>hybrid [4Fe-2O-2S] cluster</name>
        <dbReference type="ChEBI" id="CHEBI:60519"/>
    </cofactor>
    <text evidence="7">Binds 1 hybrid [4Fe-2O-2S] cluster.</text>
</comment>
<reference evidence="8" key="1">
    <citation type="submission" date="2019-11" db="EMBL/GenBank/DDBJ databases">
        <authorList>
            <person name="Feng L."/>
        </authorList>
    </citation>
    <scope>NUCLEOTIDE SEQUENCE</scope>
    <source>
        <strain evidence="8">PgorbachiiLFYP46</strain>
    </source>
</reference>
<comment type="cofactor">
    <cofactor evidence="7">
        <name>[4Fe-4S] cluster</name>
        <dbReference type="ChEBI" id="CHEBI:49883"/>
    </cofactor>
    <text evidence="7">Binds 1 [4Fe-4S] cluster.</text>
</comment>
<dbReference type="Gene3D" id="1.20.1270.20">
    <property type="match status" value="2"/>
</dbReference>
<comment type="function">
    <text evidence="7">Catalyzes the reduction of hydroxylamine to form NH(3) and H(2)O.</text>
</comment>
<name>A0A6N3CI33_9FIRM</name>
<dbReference type="GO" id="GO:0005737">
    <property type="term" value="C:cytoplasm"/>
    <property type="evidence" value="ECO:0007669"/>
    <property type="project" value="UniProtKB-SubCell"/>
</dbReference>
<organism evidence="8">
    <name type="scientific">Peptoniphilus gorbachii</name>
    <dbReference type="NCBI Taxonomy" id="411567"/>
    <lineage>
        <taxon>Bacteria</taxon>
        <taxon>Bacillati</taxon>
        <taxon>Bacillota</taxon>
        <taxon>Tissierellia</taxon>
        <taxon>Tissierellales</taxon>
        <taxon>Peptoniphilaceae</taxon>
        <taxon>Peptoniphilus</taxon>
    </lineage>
</organism>
<feature type="binding site" evidence="7">
    <location>
        <position position="419"/>
    </location>
    <ligand>
        <name>hybrid [4Fe-2O-2S] cluster</name>
        <dbReference type="ChEBI" id="CHEBI:60519"/>
    </ligand>
</feature>
<dbReference type="InterPro" id="IPR016099">
    <property type="entry name" value="Prismane-like_a/b-sand"/>
</dbReference>
<accession>A0A6N3CI33</accession>
<feature type="binding site" description="via persulfide group" evidence="7">
    <location>
        <position position="391"/>
    </location>
    <ligand>
        <name>hybrid [4Fe-2O-2S] cluster</name>
        <dbReference type="ChEBI" id="CHEBI:60519"/>
    </ligand>
</feature>
<evidence type="ECO:0000256" key="1">
    <source>
        <dbReference type="ARBA" id="ARBA00004496"/>
    </source>
</evidence>
<feature type="modified residue" description="Cysteine persulfide" evidence="7">
    <location>
        <position position="391"/>
    </location>
</feature>
<dbReference type="GO" id="GO:0042542">
    <property type="term" value="P:response to hydrogen peroxide"/>
    <property type="evidence" value="ECO:0007669"/>
    <property type="project" value="TreeGrafter"/>
</dbReference>
<dbReference type="FunFam" id="3.40.50.2030:FF:000002">
    <property type="entry name" value="Hydroxylamine reductase"/>
    <property type="match status" value="1"/>
</dbReference>
<dbReference type="EC" id="1.7.99.1" evidence="7"/>
<dbReference type="Pfam" id="PF03063">
    <property type="entry name" value="Prismane"/>
    <property type="match status" value="1"/>
</dbReference>
<dbReference type="InterPro" id="IPR010048">
    <property type="entry name" value="Hydroxylam_reduct"/>
</dbReference>
<keyword evidence="4 7" id="KW-0560">Oxidoreductase</keyword>
<keyword evidence="3 7" id="KW-0479">Metal-binding</keyword>
<comment type="subcellular location">
    <subcellularLocation>
        <location evidence="1 7">Cytoplasm</location>
    </subcellularLocation>
</comment>
<evidence type="ECO:0000256" key="4">
    <source>
        <dbReference type="ARBA" id="ARBA00023002"/>
    </source>
</evidence>
<dbReference type="InterPro" id="IPR004137">
    <property type="entry name" value="HCP/CODH"/>
</dbReference>
<comment type="similarity">
    <text evidence="7">Belongs to the HCP family.</text>
</comment>
<dbReference type="GO" id="GO:0004601">
    <property type="term" value="F:peroxidase activity"/>
    <property type="evidence" value="ECO:0007669"/>
    <property type="project" value="TreeGrafter"/>
</dbReference>
<sequence>MSMFCFQCQETFKNSGCVNRGVCGKTSDVANLQDFLIWISKGLAEIEVKSERNNKEVVDRIILNLFTTITNANFDFSQIKDRIFETIDMMNSLREDKNYSEAANWSSKNFSEIEKKINSGEVSILSEENEDIRSLKELITYGLKGMAAYTRHAKVLGYESEKVNNFILTTMAELLREKSIDELVSLTLETGSMGYLAMETLDSANTKTYGNPEISSVNIGVRKNPGILVSGHDLKDFEMLLDQAKDTGVDIYTHSEMLPANYYPKFKKYENFVGNYGNAWWKQRDEFEAFNGPILMTTNCIVPPKDSYKDKLFTTGAAGYPGCKYIEADEKGHKDFSEIIELAKICKAPEEIEKGSILGGFAHSQVMELADKVIEAVKNGDITKFIVMAGCDGRMADRNYYTEFAKKLPESTVILTAGCAKYRYNKLNLGDINGIPRVLDAGQCNDSYSLIQIALALVDAFGVESVNDLPIVYNIAWYEQKAVIVLLALLSLGVKNIHLGPSLPAFLSPNVINVLVDKFNIAGITNVEDDIKNLII</sequence>
<gene>
    <name evidence="7 8" type="primary">hcp</name>
    <name evidence="8" type="ORF">PGLFYP46_00396</name>
</gene>
<evidence type="ECO:0000313" key="8">
    <source>
        <dbReference type="EMBL" id="VYU16410.1"/>
    </source>
</evidence>
<feature type="binding site" evidence="7">
    <location>
        <position position="479"/>
    </location>
    <ligand>
        <name>hybrid [4Fe-2O-2S] cluster</name>
        <dbReference type="ChEBI" id="CHEBI:60519"/>
    </ligand>
</feature>
<dbReference type="PIRSF" id="PIRSF000076">
    <property type="entry name" value="HCP"/>
    <property type="match status" value="1"/>
</dbReference>
<evidence type="ECO:0000256" key="5">
    <source>
        <dbReference type="ARBA" id="ARBA00023004"/>
    </source>
</evidence>
<feature type="binding site" evidence="7">
    <location>
        <position position="5"/>
    </location>
    <ligand>
        <name>[4Fe-4S] cluster</name>
        <dbReference type="ChEBI" id="CHEBI:49883"/>
    </ligand>
</feature>